<evidence type="ECO:0000313" key="1">
    <source>
        <dbReference type="EMBL" id="GIY47001.1"/>
    </source>
</evidence>
<dbReference type="Proteomes" id="UP001054945">
    <property type="component" value="Unassembled WGS sequence"/>
</dbReference>
<keyword evidence="2" id="KW-1185">Reference proteome</keyword>
<comment type="caution">
    <text evidence="1">The sequence shown here is derived from an EMBL/GenBank/DDBJ whole genome shotgun (WGS) entry which is preliminary data.</text>
</comment>
<name>A0AAV4TNC6_CAEEX</name>
<dbReference type="AlphaFoldDB" id="A0AAV4TNC6"/>
<gene>
    <name evidence="1" type="ORF">CEXT_212251</name>
</gene>
<reference evidence="1 2" key="1">
    <citation type="submission" date="2021-06" db="EMBL/GenBank/DDBJ databases">
        <title>Caerostris extrusa draft genome.</title>
        <authorList>
            <person name="Kono N."/>
            <person name="Arakawa K."/>
        </authorList>
    </citation>
    <scope>NUCLEOTIDE SEQUENCE [LARGE SCALE GENOMIC DNA]</scope>
</reference>
<organism evidence="1 2">
    <name type="scientific">Caerostris extrusa</name>
    <name type="common">Bark spider</name>
    <name type="synonym">Caerostris bankana</name>
    <dbReference type="NCBI Taxonomy" id="172846"/>
    <lineage>
        <taxon>Eukaryota</taxon>
        <taxon>Metazoa</taxon>
        <taxon>Ecdysozoa</taxon>
        <taxon>Arthropoda</taxon>
        <taxon>Chelicerata</taxon>
        <taxon>Arachnida</taxon>
        <taxon>Araneae</taxon>
        <taxon>Araneomorphae</taxon>
        <taxon>Entelegynae</taxon>
        <taxon>Araneoidea</taxon>
        <taxon>Araneidae</taxon>
        <taxon>Caerostris</taxon>
    </lineage>
</organism>
<evidence type="ECO:0000313" key="2">
    <source>
        <dbReference type="Proteomes" id="UP001054945"/>
    </source>
</evidence>
<proteinExistence type="predicted"/>
<sequence>MQKNPRATQQMTRGKCLNKEFNFQREESLEDLLSVGHHLQKTEKSKNSECKILKMKQQLIFLKPTGSVEEAKLVTVMNPEDEVEDQLSTAVVEVPVDEEEEKTKTSN</sequence>
<accession>A0AAV4TNC6</accession>
<protein>
    <submittedName>
        <fullName evidence="1">Uncharacterized protein</fullName>
    </submittedName>
</protein>
<dbReference type="EMBL" id="BPLR01011512">
    <property type="protein sequence ID" value="GIY47001.1"/>
    <property type="molecule type" value="Genomic_DNA"/>
</dbReference>